<keyword evidence="10" id="KW-1185">Reference proteome</keyword>
<feature type="transmembrane region" description="Helical" evidence="6">
    <location>
        <begin position="75"/>
        <end position="100"/>
    </location>
</feature>
<dbReference type="PRINTS" id="PR00173">
    <property type="entry name" value="EDTRNSPORT"/>
</dbReference>
<evidence type="ECO:0000313" key="10">
    <source>
        <dbReference type="Proteomes" id="UP001055437"/>
    </source>
</evidence>
<reference evidence="7 9" key="1">
    <citation type="submission" date="2017-09" db="EMBL/GenBank/DDBJ databases">
        <authorList>
            <person name="Thomas P."/>
            <person name="Seyboldt C."/>
        </authorList>
    </citation>
    <scope>NUCLEOTIDE SEQUENCE [LARGE SCALE GENOMIC DNA]</scope>
    <source>
        <strain evidence="7 9">DSM 7534</strain>
    </source>
</reference>
<sequence>MKKLGLIPKLILAIILGIIIGSFCPKGVIGVLATFNSIFGNFLGFMIPLIIVGFVVCGIADLGKGAGKMLGLTTGIAYISTLVAGFLAFLVASKFFPLFIHTSSSLSNASNPEDKLVPALFVVDIPPIMSVMTALIFAFLLGLGISSLKGKALYNMANEFQQIVELTIKNLIIPLLPIHILGIFANMTFAGEVKSILSVFWKVFLVILALHFTMMFLQFLIASILGKKNLPSVLKNQIPGYLTALGTQSSAATIPVNLQCAEKNKVSKEVREFVVPLGATIHLSGSTITLTCCAVAVMLLNNVTPDLGKMITFIAMLGVTMVAAPGVPGGAVMAALGVLQSVLGFSEPQIALMIALYITQDSFGTACNVSGDNAIAIIVDSLKNKFNLTVSKDSNNDSLESTN</sequence>
<dbReference type="PANTHER" id="PTHR42865">
    <property type="entry name" value="PROTON/GLUTAMATE-ASPARTATE SYMPORTER"/>
    <property type="match status" value="1"/>
</dbReference>
<dbReference type="Proteomes" id="UP000280586">
    <property type="component" value="Chromosome"/>
</dbReference>
<dbReference type="Pfam" id="PF00375">
    <property type="entry name" value="SDF"/>
    <property type="match status" value="1"/>
</dbReference>
<feature type="transmembrane region" description="Helical" evidence="6">
    <location>
        <begin position="42"/>
        <end position="63"/>
    </location>
</feature>
<comment type="subcellular location">
    <subcellularLocation>
        <location evidence="1">Membrane</location>
        <topology evidence="1">Multi-pass membrane protein</topology>
    </subcellularLocation>
</comment>
<feature type="transmembrane region" description="Helical" evidence="6">
    <location>
        <begin position="12"/>
        <end position="36"/>
    </location>
</feature>
<feature type="transmembrane region" description="Helical" evidence="6">
    <location>
        <begin position="199"/>
        <end position="225"/>
    </location>
</feature>
<protein>
    <submittedName>
        <fullName evidence="7">Dicarboxylate/amino acid:cation symporter</fullName>
    </submittedName>
</protein>
<gene>
    <name evidence="7" type="ORF">CP523_08240</name>
    <name evidence="8" type="ORF">NH397_00575</name>
</gene>
<evidence type="ECO:0000256" key="2">
    <source>
        <dbReference type="ARBA" id="ARBA00022448"/>
    </source>
</evidence>
<dbReference type="FunFam" id="1.10.3860.10:FF:000007">
    <property type="entry name" value="Dicarboxylate/amino acid:cation symporter"/>
    <property type="match status" value="1"/>
</dbReference>
<proteinExistence type="predicted"/>
<name>A0A9N7JM10_CLOSE</name>
<evidence type="ECO:0000313" key="9">
    <source>
        <dbReference type="Proteomes" id="UP000280586"/>
    </source>
</evidence>
<keyword evidence="3 6" id="KW-0812">Transmembrane</keyword>
<reference evidence="8" key="2">
    <citation type="submission" date="2022-06" db="EMBL/GenBank/DDBJ databases">
        <authorList>
            <person name="Holder M.E."/>
            <person name="Ajami N.J."/>
            <person name="Petrosino J.F."/>
        </authorList>
    </citation>
    <scope>NUCLEOTIDE SEQUENCE</scope>
    <source>
        <strain evidence="8">RMA 8861</strain>
    </source>
</reference>
<evidence type="ECO:0000256" key="1">
    <source>
        <dbReference type="ARBA" id="ARBA00004141"/>
    </source>
</evidence>
<dbReference type="EMBL" id="CP099799">
    <property type="protein sequence ID" value="USS01011.1"/>
    <property type="molecule type" value="Genomic_DNA"/>
</dbReference>
<feature type="transmembrane region" description="Helical" evidence="6">
    <location>
        <begin position="273"/>
        <end position="299"/>
    </location>
</feature>
<feature type="transmembrane region" description="Helical" evidence="6">
    <location>
        <begin position="120"/>
        <end position="145"/>
    </location>
</feature>
<evidence type="ECO:0000313" key="8">
    <source>
        <dbReference type="EMBL" id="USS01011.1"/>
    </source>
</evidence>
<organism evidence="7 9">
    <name type="scientific">Clostridium septicum</name>
    <dbReference type="NCBI Taxonomy" id="1504"/>
    <lineage>
        <taxon>Bacteria</taxon>
        <taxon>Bacillati</taxon>
        <taxon>Bacillota</taxon>
        <taxon>Clostridia</taxon>
        <taxon>Eubacteriales</taxon>
        <taxon>Clostridiaceae</taxon>
        <taxon>Clostridium</taxon>
    </lineage>
</organism>
<dbReference type="OrthoDB" id="9768885at2"/>
<keyword evidence="5 6" id="KW-0472">Membrane</keyword>
<dbReference type="GO" id="GO:0005295">
    <property type="term" value="F:neutral L-amino acid:sodium symporter activity"/>
    <property type="evidence" value="ECO:0007669"/>
    <property type="project" value="TreeGrafter"/>
</dbReference>
<keyword evidence="2" id="KW-0813">Transport</keyword>
<evidence type="ECO:0000256" key="4">
    <source>
        <dbReference type="ARBA" id="ARBA00022989"/>
    </source>
</evidence>
<accession>A0A9N7JM10</accession>
<evidence type="ECO:0000256" key="3">
    <source>
        <dbReference type="ARBA" id="ARBA00022692"/>
    </source>
</evidence>
<feature type="transmembrane region" description="Helical" evidence="6">
    <location>
        <begin position="311"/>
        <end position="339"/>
    </location>
</feature>
<dbReference type="InterPro" id="IPR036458">
    <property type="entry name" value="Na:dicarbo_symporter_sf"/>
</dbReference>
<dbReference type="GO" id="GO:0032329">
    <property type="term" value="P:serine transport"/>
    <property type="evidence" value="ECO:0007669"/>
    <property type="project" value="TreeGrafter"/>
</dbReference>
<dbReference type="SUPFAM" id="SSF118215">
    <property type="entry name" value="Proton glutamate symport protein"/>
    <property type="match status" value="1"/>
</dbReference>
<evidence type="ECO:0000256" key="6">
    <source>
        <dbReference type="SAM" id="Phobius"/>
    </source>
</evidence>
<dbReference type="Gene3D" id="1.10.3860.10">
    <property type="entry name" value="Sodium:dicarboxylate symporter"/>
    <property type="match status" value="1"/>
</dbReference>
<dbReference type="RefSeq" id="WP_066674715.1">
    <property type="nucleotide sequence ID" value="NZ_CABMIZ010000006.1"/>
</dbReference>
<dbReference type="EMBL" id="CP023671">
    <property type="protein sequence ID" value="AYE34415.1"/>
    <property type="molecule type" value="Genomic_DNA"/>
</dbReference>
<dbReference type="GO" id="GO:0005886">
    <property type="term" value="C:plasma membrane"/>
    <property type="evidence" value="ECO:0007669"/>
    <property type="project" value="TreeGrafter"/>
</dbReference>
<keyword evidence="4 6" id="KW-1133">Transmembrane helix</keyword>
<dbReference type="AlphaFoldDB" id="A0A9N7JM10"/>
<evidence type="ECO:0000256" key="5">
    <source>
        <dbReference type="ARBA" id="ARBA00023136"/>
    </source>
</evidence>
<evidence type="ECO:0000313" key="7">
    <source>
        <dbReference type="EMBL" id="AYE34415.1"/>
    </source>
</evidence>
<dbReference type="GeneID" id="303560661"/>
<dbReference type="PANTHER" id="PTHR42865:SF8">
    <property type="entry name" value="SERINE_THREONINE TRANSPORTER SSTT"/>
    <property type="match status" value="1"/>
</dbReference>
<dbReference type="KEGG" id="csep:CP523_08240"/>
<dbReference type="InterPro" id="IPR001991">
    <property type="entry name" value="Na-dicarboxylate_symporter"/>
</dbReference>
<feature type="transmembrane region" description="Helical" evidence="6">
    <location>
        <begin position="166"/>
        <end position="187"/>
    </location>
</feature>
<dbReference type="Proteomes" id="UP001055437">
    <property type="component" value="Chromosome"/>
</dbReference>